<comment type="caution">
    <text evidence="1">The sequence shown here is derived from an EMBL/GenBank/DDBJ whole genome shotgun (WGS) entry which is preliminary data.</text>
</comment>
<gene>
    <name evidence="1" type="ORF">GJB61_20300</name>
</gene>
<name>A0A7X2L2X2_9BACL</name>
<protein>
    <submittedName>
        <fullName evidence="1">Uncharacterized protein</fullName>
    </submittedName>
</protein>
<organism evidence="1 2">
    <name type="scientific">Paenibacillus monticola</name>
    <dbReference type="NCBI Taxonomy" id="2666075"/>
    <lineage>
        <taxon>Bacteria</taxon>
        <taxon>Bacillati</taxon>
        <taxon>Bacillota</taxon>
        <taxon>Bacilli</taxon>
        <taxon>Bacillales</taxon>
        <taxon>Paenibacillaceae</taxon>
        <taxon>Paenibacillus</taxon>
    </lineage>
</organism>
<sequence length="70" mass="7824">MLLRLFYSEPAAGLLNAKRREWWSGAMDEGEFVSKPYVSAITKRSCITLLRAIRNRQGEIVGVVGIDIAV</sequence>
<accession>A0A7X2L2X2</accession>
<reference evidence="1 2" key="1">
    <citation type="submission" date="2019-11" db="EMBL/GenBank/DDBJ databases">
        <title>Paenibacillus monticola sp. nov., a novel PGPR strain isolated from mountain sample in China.</title>
        <authorList>
            <person name="Zhao Q."/>
            <person name="Li H.-P."/>
            <person name="Zhang J.-L."/>
        </authorList>
    </citation>
    <scope>NUCLEOTIDE SEQUENCE [LARGE SCALE GENOMIC DNA]</scope>
    <source>
        <strain evidence="1 2">LC-T2</strain>
    </source>
</reference>
<proteinExistence type="predicted"/>
<dbReference type="Gene3D" id="3.30.450.20">
    <property type="entry name" value="PAS domain"/>
    <property type="match status" value="1"/>
</dbReference>
<dbReference type="AlphaFoldDB" id="A0A7X2L2X2"/>
<dbReference type="InterPro" id="IPR029151">
    <property type="entry name" value="Sensor-like_sf"/>
</dbReference>
<dbReference type="CDD" id="cd18773">
    <property type="entry name" value="PDC1_HK_sensor"/>
    <property type="match status" value="1"/>
</dbReference>
<dbReference type="EMBL" id="WJXB01000008">
    <property type="protein sequence ID" value="MRN55327.1"/>
    <property type="molecule type" value="Genomic_DNA"/>
</dbReference>
<dbReference type="RefSeq" id="WP_229522106.1">
    <property type="nucleotide sequence ID" value="NZ_WJXB01000008.1"/>
</dbReference>
<keyword evidence="2" id="KW-1185">Reference proteome</keyword>
<evidence type="ECO:0000313" key="1">
    <source>
        <dbReference type="EMBL" id="MRN55327.1"/>
    </source>
</evidence>
<dbReference type="SUPFAM" id="SSF103190">
    <property type="entry name" value="Sensory domain-like"/>
    <property type="match status" value="1"/>
</dbReference>
<dbReference type="Pfam" id="PF22673">
    <property type="entry name" value="MCP-like_PDC_1"/>
    <property type="match status" value="1"/>
</dbReference>
<dbReference type="Proteomes" id="UP000463051">
    <property type="component" value="Unassembled WGS sequence"/>
</dbReference>
<evidence type="ECO:0000313" key="2">
    <source>
        <dbReference type="Proteomes" id="UP000463051"/>
    </source>
</evidence>